<dbReference type="STRING" id="913024.SAMN05421741_102101"/>
<proteinExistence type="predicted"/>
<dbReference type="AlphaFoldDB" id="A0A1I4X4U3"/>
<name>A0A1I4X4U3_9FLAO</name>
<sequence length="140" mass="16262">MKNLIYSIILIASSNIYAQSGIESDALFLKYEKAYLEMGSSNLGRDYEQANQNFYSNFTDHKERNKFSKSKDKEKWLNKNYKKTSFVSSTEAVNSYTSMVNAQEAIDKMSNDIQAVRNELLKKYDVNLIWTTLQNRIKAK</sequence>
<reference evidence="1" key="2">
    <citation type="submission" date="2016-10" db="EMBL/GenBank/DDBJ databases">
        <authorList>
            <person name="de Groot N.N."/>
        </authorList>
    </citation>
    <scope>NUCLEOTIDE SEQUENCE [LARGE SCALE GENOMIC DNA]</scope>
    <source>
        <strain evidence="1">DS-12</strain>
    </source>
</reference>
<accession>A0A1I4X4U3</accession>
<evidence type="ECO:0000313" key="3">
    <source>
        <dbReference type="Proteomes" id="UP000199036"/>
    </source>
</evidence>
<dbReference type="EMBL" id="FOVI01000002">
    <property type="protein sequence ID" value="SFN20571.1"/>
    <property type="molecule type" value="Genomic_DNA"/>
</dbReference>
<organism evidence="1 3">
    <name type="scientific">Paenimyroides ummariense</name>
    <dbReference type="NCBI Taxonomy" id="913024"/>
    <lineage>
        <taxon>Bacteria</taxon>
        <taxon>Pseudomonadati</taxon>
        <taxon>Bacteroidota</taxon>
        <taxon>Flavobacteriia</taxon>
        <taxon>Flavobacteriales</taxon>
        <taxon>Flavobacteriaceae</taxon>
        <taxon>Paenimyroides</taxon>
    </lineage>
</organism>
<reference evidence="3" key="1">
    <citation type="submission" date="2016-10" db="EMBL/GenBank/DDBJ databases">
        <authorList>
            <person name="Varghese N."/>
            <person name="Submissions S."/>
        </authorList>
    </citation>
    <scope>NUCLEOTIDE SEQUENCE [LARGE SCALE GENOMIC DNA]</scope>
    <source>
        <strain evidence="3">DS-12</strain>
    </source>
</reference>
<keyword evidence="3" id="KW-1185">Reference proteome</keyword>
<gene>
    <name evidence="2" type="ORF">SAMN05421741_102101</name>
    <name evidence="1" type="ORF">SAMN05421741_10299</name>
</gene>
<evidence type="ECO:0000313" key="2">
    <source>
        <dbReference type="EMBL" id="SFN20571.1"/>
    </source>
</evidence>
<dbReference type="EMBL" id="FOVI01000002">
    <property type="protein sequence ID" value="SFN20523.1"/>
    <property type="molecule type" value="Genomic_DNA"/>
</dbReference>
<dbReference type="OrthoDB" id="1361953at2"/>
<evidence type="ECO:0000313" key="1">
    <source>
        <dbReference type="EMBL" id="SFN20523.1"/>
    </source>
</evidence>
<dbReference type="Proteomes" id="UP000199036">
    <property type="component" value="Unassembled WGS sequence"/>
</dbReference>
<dbReference type="RefSeq" id="WP_091518377.1">
    <property type="nucleotide sequence ID" value="NZ_FOVI01000002.1"/>
</dbReference>
<protein>
    <submittedName>
        <fullName evidence="1">Uncharacterized protein</fullName>
    </submittedName>
</protein>